<reference evidence="1" key="1">
    <citation type="submission" date="2022-08" db="UniProtKB">
        <authorList>
            <consortium name="EnsemblMetazoa"/>
        </authorList>
    </citation>
    <scope>IDENTIFICATION</scope>
    <source>
        <strain evidence="1">05x7-T-G4-1.051#20</strain>
    </source>
</reference>
<accession>A0A8W8L6N2</accession>
<name>A0A8W8L6N2_MAGGI</name>
<dbReference type="Proteomes" id="UP000005408">
    <property type="component" value="Unassembled WGS sequence"/>
</dbReference>
<protein>
    <submittedName>
        <fullName evidence="1">Uncharacterized protein</fullName>
    </submittedName>
</protein>
<evidence type="ECO:0000313" key="2">
    <source>
        <dbReference type="Proteomes" id="UP000005408"/>
    </source>
</evidence>
<evidence type="ECO:0000313" key="1">
    <source>
        <dbReference type="EnsemblMetazoa" id="G26926.33:cds"/>
    </source>
</evidence>
<proteinExistence type="predicted"/>
<dbReference type="InterPro" id="IPR036964">
    <property type="entry name" value="RASGEF_cat_dom_sf"/>
</dbReference>
<dbReference type="EnsemblMetazoa" id="G26926.33">
    <property type="protein sequence ID" value="G26926.33:cds"/>
    <property type="gene ID" value="G26926"/>
</dbReference>
<dbReference type="InterPro" id="IPR051853">
    <property type="entry name" value="SH2-Ras-GEF_adapter"/>
</dbReference>
<organism evidence="1 2">
    <name type="scientific">Magallana gigas</name>
    <name type="common">Pacific oyster</name>
    <name type="synonym">Crassostrea gigas</name>
    <dbReference type="NCBI Taxonomy" id="29159"/>
    <lineage>
        <taxon>Eukaryota</taxon>
        <taxon>Metazoa</taxon>
        <taxon>Spiralia</taxon>
        <taxon>Lophotrochozoa</taxon>
        <taxon>Mollusca</taxon>
        <taxon>Bivalvia</taxon>
        <taxon>Autobranchia</taxon>
        <taxon>Pteriomorphia</taxon>
        <taxon>Ostreida</taxon>
        <taxon>Ostreoidea</taxon>
        <taxon>Ostreidae</taxon>
        <taxon>Magallana</taxon>
    </lineage>
</organism>
<dbReference type="GO" id="GO:0005085">
    <property type="term" value="F:guanyl-nucleotide exchange factor activity"/>
    <property type="evidence" value="ECO:0007669"/>
    <property type="project" value="InterPro"/>
</dbReference>
<keyword evidence="2" id="KW-1185">Reference proteome</keyword>
<dbReference type="PANTHER" id="PTHR14247">
    <property type="entry name" value="BREAST CANCER ANTI-ESTROGEN RESISTANCE PROTEIN 3 HOMOLOG-LIKE PROTEIN"/>
    <property type="match status" value="1"/>
</dbReference>
<dbReference type="PANTHER" id="PTHR14247:SF8">
    <property type="entry name" value="RAS-GEF DOMAIN-CONTAINING PROTEIN"/>
    <property type="match status" value="1"/>
</dbReference>
<dbReference type="Gene3D" id="1.10.840.10">
    <property type="entry name" value="Ras guanine-nucleotide exchange factors catalytic domain"/>
    <property type="match status" value="1"/>
</dbReference>
<dbReference type="AlphaFoldDB" id="A0A8W8L6N2"/>
<sequence>EITRLRDTWLILRRNHTSSAFQFDTKLKSAYKSLMDGSGLLPLQNVSIPDIAPLVFLLERDESSLTDYLPWELSDQNSGLDILLIHLDTARLITAQCGLYKVTAENVMKTVKFEDLISDVFQTEFHLRILWGAKGATVERTERQKKYEQLLAVLSNRAEAPEDDGTAV</sequence>
<dbReference type="GO" id="GO:0007264">
    <property type="term" value="P:small GTPase-mediated signal transduction"/>
    <property type="evidence" value="ECO:0007669"/>
    <property type="project" value="InterPro"/>
</dbReference>